<comment type="subcellular location">
    <subcellularLocation>
        <location evidence="1 12">Cytoplasm</location>
    </subcellularLocation>
</comment>
<comment type="PTM">
    <text evidence="12">Upon Fe-S cluster removal intramolecular disulfide bonds are formed.</text>
</comment>
<keyword evidence="9 12" id="KW-0238">DNA-binding</keyword>
<evidence type="ECO:0000256" key="2">
    <source>
        <dbReference type="ARBA" id="ARBA00006597"/>
    </source>
</evidence>
<comment type="similarity">
    <text evidence="2 12">Belongs to the WhiB family.</text>
</comment>
<dbReference type="Pfam" id="PF02467">
    <property type="entry name" value="Whib"/>
    <property type="match status" value="1"/>
</dbReference>
<dbReference type="EMBL" id="JBHSRD010000004">
    <property type="protein sequence ID" value="MFC6007974.1"/>
    <property type="molecule type" value="Genomic_DNA"/>
</dbReference>
<keyword evidence="6 12" id="KW-0408">Iron</keyword>
<keyword evidence="10 12" id="KW-1015">Disulfide bond</keyword>
<gene>
    <name evidence="12" type="primary">whiB</name>
    <name evidence="14" type="ORF">ACFQDO_12635</name>
</gene>
<sequence>MAEISRLPGPVADLWEWQYQGACRRVDSSVFFHPEGERGPTRRRRDDAAKAVCSTCPVIDACRQHALTVREPYGVWGAMTEDEREAVYARTKADGLATAS</sequence>
<evidence type="ECO:0000313" key="14">
    <source>
        <dbReference type="EMBL" id="MFC6007974.1"/>
    </source>
</evidence>
<keyword evidence="3 12" id="KW-0004">4Fe-4S</keyword>
<dbReference type="HAMAP" id="MF_01479">
    <property type="entry name" value="WhiB"/>
    <property type="match status" value="1"/>
</dbReference>
<dbReference type="PROSITE" id="PS51674">
    <property type="entry name" value="4FE4S_WBL"/>
    <property type="match status" value="1"/>
</dbReference>
<feature type="binding site" evidence="12">
    <location>
        <position position="62"/>
    </location>
    <ligand>
        <name>[4Fe-4S] cluster</name>
        <dbReference type="ChEBI" id="CHEBI:49883"/>
    </ligand>
</feature>
<dbReference type="InterPro" id="IPR003482">
    <property type="entry name" value="Whib"/>
</dbReference>
<comment type="caution">
    <text evidence="14">The sequence shown here is derived from an EMBL/GenBank/DDBJ whole genome shotgun (WGS) entry which is preliminary data.</text>
</comment>
<comment type="cofactor">
    <cofactor evidence="12">
        <name>[4Fe-4S] cluster</name>
        <dbReference type="ChEBI" id="CHEBI:49883"/>
    </cofactor>
    <text evidence="12">Binds 1 [4Fe-4S] cluster per subunit. Following nitrosylation of the [4Fe-4S] cluster binds 1 [4Fe-8(NO)] cluster per subunit.</text>
</comment>
<dbReference type="RefSeq" id="WP_345715338.1">
    <property type="nucleotide sequence ID" value="NZ_BAABFP010000002.1"/>
</dbReference>
<evidence type="ECO:0000256" key="4">
    <source>
        <dbReference type="ARBA" id="ARBA00022490"/>
    </source>
</evidence>
<accession>A0ABW1JGL7</accession>
<organism evidence="14 15">
    <name type="scientific">Angustibacter luteus</name>
    <dbReference type="NCBI Taxonomy" id="658456"/>
    <lineage>
        <taxon>Bacteria</taxon>
        <taxon>Bacillati</taxon>
        <taxon>Actinomycetota</taxon>
        <taxon>Actinomycetes</taxon>
        <taxon>Kineosporiales</taxon>
        <taxon>Kineosporiaceae</taxon>
    </lineage>
</organism>
<dbReference type="PANTHER" id="PTHR38839">
    <property type="entry name" value="TRANSCRIPTIONAL REGULATOR WHID-RELATED"/>
    <property type="match status" value="1"/>
</dbReference>
<evidence type="ECO:0000259" key="13">
    <source>
        <dbReference type="PROSITE" id="PS51674"/>
    </source>
</evidence>
<dbReference type="PANTHER" id="PTHR38839:SF5">
    <property type="entry name" value="TRANSCRIPTIONAL REGULATOR WHID"/>
    <property type="match status" value="1"/>
</dbReference>
<evidence type="ECO:0000256" key="7">
    <source>
        <dbReference type="ARBA" id="ARBA00023014"/>
    </source>
</evidence>
<evidence type="ECO:0000256" key="10">
    <source>
        <dbReference type="ARBA" id="ARBA00023157"/>
    </source>
</evidence>
<evidence type="ECO:0000313" key="15">
    <source>
        <dbReference type="Proteomes" id="UP001596189"/>
    </source>
</evidence>
<dbReference type="Proteomes" id="UP001596189">
    <property type="component" value="Unassembled WGS sequence"/>
</dbReference>
<feature type="binding site" evidence="12">
    <location>
        <position position="56"/>
    </location>
    <ligand>
        <name>[4Fe-4S] cluster</name>
        <dbReference type="ChEBI" id="CHEBI:49883"/>
    </ligand>
</feature>
<evidence type="ECO:0000256" key="8">
    <source>
        <dbReference type="ARBA" id="ARBA00023015"/>
    </source>
</evidence>
<evidence type="ECO:0000256" key="1">
    <source>
        <dbReference type="ARBA" id="ARBA00004496"/>
    </source>
</evidence>
<evidence type="ECO:0000256" key="11">
    <source>
        <dbReference type="ARBA" id="ARBA00023163"/>
    </source>
</evidence>
<keyword evidence="4 12" id="KW-0963">Cytoplasm</keyword>
<evidence type="ECO:0000256" key="6">
    <source>
        <dbReference type="ARBA" id="ARBA00023004"/>
    </source>
</evidence>
<dbReference type="InterPro" id="IPR034768">
    <property type="entry name" value="4FE4S_WBL"/>
</dbReference>
<keyword evidence="15" id="KW-1185">Reference proteome</keyword>
<feature type="binding site" evidence="12">
    <location>
        <position position="23"/>
    </location>
    <ligand>
        <name>[4Fe-4S] cluster</name>
        <dbReference type="ChEBI" id="CHEBI:49883"/>
    </ligand>
</feature>
<keyword evidence="7 12" id="KW-0411">Iron-sulfur</keyword>
<comment type="PTM">
    <text evidence="12">The Fe-S cluster can be nitrosylated by nitric oxide (NO).</text>
</comment>
<protein>
    <recommendedName>
        <fullName evidence="12">Transcriptional regulator WhiB</fullName>
    </recommendedName>
</protein>
<keyword evidence="8 12" id="KW-0805">Transcription regulation</keyword>
<name>A0ABW1JGL7_9ACTN</name>
<evidence type="ECO:0000256" key="5">
    <source>
        <dbReference type="ARBA" id="ARBA00022723"/>
    </source>
</evidence>
<feature type="domain" description="4Fe-4S Wbl-type" evidence="13">
    <location>
        <begin position="22"/>
        <end position="86"/>
    </location>
</feature>
<reference evidence="15" key="1">
    <citation type="journal article" date="2019" name="Int. J. Syst. Evol. Microbiol.">
        <title>The Global Catalogue of Microorganisms (GCM) 10K type strain sequencing project: providing services to taxonomists for standard genome sequencing and annotation.</title>
        <authorList>
            <consortium name="The Broad Institute Genomics Platform"/>
            <consortium name="The Broad Institute Genome Sequencing Center for Infectious Disease"/>
            <person name="Wu L."/>
            <person name="Ma J."/>
        </authorList>
    </citation>
    <scope>NUCLEOTIDE SEQUENCE [LARGE SCALE GENOMIC DNA]</scope>
    <source>
        <strain evidence="15">KACC 14249</strain>
    </source>
</reference>
<keyword evidence="5 12" id="KW-0479">Metal-binding</keyword>
<evidence type="ECO:0000256" key="3">
    <source>
        <dbReference type="ARBA" id="ARBA00022485"/>
    </source>
</evidence>
<evidence type="ECO:0000256" key="12">
    <source>
        <dbReference type="HAMAP-Rule" id="MF_01479"/>
    </source>
</evidence>
<evidence type="ECO:0000256" key="9">
    <source>
        <dbReference type="ARBA" id="ARBA00023125"/>
    </source>
</evidence>
<proteinExistence type="inferred from homology"/>
<keyword evidence="11 12" id="KW-0804">Transcription</keyword>
<comment type="function">
    <text evidence="12">Acts as a transcriptional regulator. Probably redox-responsive. The apo- but not holo-form probably binds DNA.</text>
</comment>
<feature type="binding site" evidence="12">
    <location>
        <position position="53"/>
    </location>
    <ligand>
        <name>[4Fe-4S] cluster</name>
        <dbReference type="ChEBI" id="CHEBI:49883"/>
    </ligand>
</feature>